<dbReference type="EMBL" id="CP087781">
    <property type="protein sequence ID" value="UZA51000.1"/>
    <property type="molecule type" value="Genomic_DNA"/>
</dbReference>
<dbReference type="Proteomes" id="UP001163632">
    <property type="component" value="Chromosome"/>
</dbReference>
<protein>
    <submittedName>
        <fullName evidence="2">Uncharacterized protein</fullName>
    </submittedName>
</protein>
<evidence type="ECO:0000313" key="1">
    <source>
        <dbReference type="EMBL" id="UZA02466.1"/>
    </source>
</evidence>
<dbReference type="Proteomes" id="UP001163283">
    <property type="component" value="Chromosome"/>
</dbReference>
<evidence type="ECO:0000313" key="4">
    <source>
        <dbReference type="Proteomes" id="UP001163632"/>
    </source>
</evidence>
<organism evidence="2 3">
    <name type="scientific">Moraxella bovis</name>
    <dbReference type="NCBI Taxonomy" id="476"/>
    <lineage>
        <taxon>Bacteria</taxon>
        <taxon>Pseudomonadati</taxon>
        <taxon>Pseudomonadota</taxon>
        <taxon>Gammaproteobacteria</taxon>
        <taxon>Moraxellales</taxon>
        <taxon>Moraxellaceae</taxon>
        <taxon>Moraxella</taxon>
    </lineage>
</organism>
<name>A0AAQ2SYX7_MORBO</name>
<dbReference type="AlphaFoldDB" id="A0AAQ2SYX7"/>
<evidence type="ECO:0000313" key="3">
    <source>
        <dbReference type="Proteomes" id="UP001163283"/>
    </source>
</evidence>
<keyword evidence="4" id="KW-1185">Reference proteome</keyword>
<dbReference type="RefSeq" id="WP_143821677.1">
    <property type="nucleotide sequence ID" value="NZ_CP030241.1"/>
</dbReference>
<dbReference type="GeneID" id="77187935"/>
<reference evidence="2 3" key="1">
    <citation type="journal article" date="2022" name="BMC Microbiol.">
        <title>Whole genome sequencing of Moraxella bovis strains from North America reveals two genotypes with different genetic determinants.</title>
        <authorList>
            <person name="Wynn E.L."/>
            <person name="Hille M.M."/>
            <person name="Loy J.D."/>
            <person name="Schuller G."/>
            <person name="Kuhn K.L."/>
            <person name="Dickey A.M."/>
            <person name="Bono J.L."/>
            <person name="Clawson M.L."/>
        </authorList>
    </citation>
    <scope>NUCLEOTIDE SEQUENCE [LARGE SCALE GENOMIC DNA]</scope>
    <source>
        <strain evidence="1">SAM102599</strain>
        <strain evidence="2 3">SAM57978</strain>
    </source>
</reference>
<sequence length="91" mass="10685">MAIRPLNLKNQVKTLKIYQIKWSDVFHNKNLADRKLTASSFFLEKRAIPPCFFKQAFFIANTKGRHALLFIKIFFIRVFHVTHPAQNPNPT</sequence>
<evidence type="ECO:0000313" key="2">
    <source>
        <dbReference type="EMBL" id="UZA51000.1"/>
    </source>
</evidence>
<accession>A0AAQ2SYX7</accession>
<gene>
    <name evidence="1" type="ORF">LP092_10930</name>
    <name evidence="2" type="ORF">LP129_10885</name>
</gene>
<dbReference type="EMBL" id="CP087830">
    <property type="protein sequence ID" value="UZA02466.1"/>
    <property type="molecule type" value="Genomic_DNA"/>
</dbReference>
<proteinExistence type="predicted"/>